<reference evidence="7 8" key="1">
    <citation type="submission" date="2018-03" db="EMBL/GenBank/DDBJ databases">
        <title>Marinobacter brunus sp. nov., a marine bacterium of Gamma-proteobacteria isolated from the surface seawater of the South China Sea.</title>
        <authorList>
            <person name="Cheng H."/>
            <person name="Wu Y.-H."/>
            <person name="Xamxidin M."/>
            <person name="Xu X.-W."/>
        </authorList>
    </citation>
    <scope>NUCLEOTIDE SEQUENCE [LARGE SCALE GENOMIC DNA]</scope>
    <source>
        <strain evidence="7 8">NH169-3</strain>
    </source>
</reference>
<organism evidence="7 8">
    <name type="scientific">Marinobacter fuscus</name>
    <dbReference type="NCBI Taxonomy" id="2109942"/>
    <lineage>
        <taxon>Bacteria</taxon>
        <taxon>Pseudomonadati</taxon>
        <taxon>Pseudomonadota</taxon>
        <taxon>Gammaproteobacteria</taxon>
        <taxon>Pseudomonadales</taxon>
        <taxon>Marinobacteraceae</taxon>
        <taxon>Marinobacter</taxon>
    </lineage>
</organism>
<dbReference type="PANTHER" id="PTHR21392:SF0">
    <property type="entry name" value="TRNA-URIDINE AMINOCARBOXYPROPYLTRANSFERASE 2"/>
    <property type="match status" value="1"/>
</dbReference>
<proteinExistence type="inferred from homology"/>
<sequence>MARPLCPLCGQHPNICVCADCASVANRRRLLILQHPSEVGHSKGTVRLLQQCLQNIEVLVGESPASFDALGLEQRLQHPGTGLLFPGPDSQPLTAESARDIEQWLVLDGTWRKAAKILYGNPPLATLPSFHFVDAPTSGYRIRKAPKAGQLSTAEAVAHLLSVTEPGLNTQPLLQAQQALVEKLLAFVPPEHR</sequence>
<dbReference type="GO" id="GO:0016432">
    <property type="term" value="F:tRNA-uridine aminocarboxypropyltransferase activity"/>
    <property type="evidence" value="ECO:0007669"/>
    <property type="project" value="UniProtKB-EC"/>
</dbReference>
<evidence type="ECO:0000256" key="3">
    <source>
        <dbReference type="ARBA" id="ARBA00022691"/>
    </source>
</evidence>
<keyword evidence="8" id="KW-1185">Reference proteome</keyword>
<name>A0A2T1KU50_9GAMM</name>
<dbReference type="Proteomes" id="UP000239866">
    <property type="component" value="Unassembled WGS sequence"/>
</dbReference>
<comment type="caution">
    <text evidence="7">The sequence shown here is derived from an EMBL/GenBank/DDBJ whole genome shotgun (WGS) entry which is preliminary data.</text>
</comment>
<dbReference type="EC" id="2.5.1.25" evidence="1"/>
<gene>
    <name evidence="7" type="ORF">C7H09_01615</name>
</gene>
<dbReference type="PANTHER" id="PTHR21392">
    <property type="entry name" value="TRNA-URIDINE AMINOCARBOXYPROPYLTRANSFERASE 2"/>
    <property type="match status" value="1"/>
</dbReference>
<dbReference type="OrthoDB" id="268835at2"/>
<evidence type="ECO:0000313" key="7">
    <source>
        <dbReference type="EMBL" id="PSF13625.1"/>
    </source>
</evidence>
<dbReference type="SMART" id="SM01144">
    <property type="entry name" value="DTW"/>
    <property type="match status" value="1"/>
</dbReference>
<keyword evidence="2" id="KW-0808">Transferase</keyword>
<keyword evidence="3" id="KW-0949">S-adenosyl-L-methionine</keyword>
<evidence type="ECO:0000259" key="6">
    <source>
        <dbReference type="SMART" id="SM01144"/>
    </source>
</evidence>
<accession>A0A2T1KU50</accession>
<comment type="similarity">
    <text evidence="5">Belongs to the TDD superfamily. DTWD2 family.</text>
</comment>
<dbReference type="InterPro" id="IPR005636">
    <property type="entry name" value="DTW"/>
</dbReference>
<dbReference type="GO" id="GO:0008033">
    <property type="term" value="P:tRNA processing"/>
    <property type="evidence" value="ECO:0007669"/>
    <property type="project" value="UniProtKB-KW"/>
</dbReference>
<keyword evidence="4" id="KW-0819">tRNA processing</keyword>
<dbReference type="InterPro" id="IPR039262">
    <property type="entry name" value="DTWD2/TAPT"/>
</dbReference>
<evidence type="ECO:0000313" key="8">
    <source>
        <dbReference type="Proteomes" id="UP000239866"/>
    </source>
</evidence>
<evidence type="ECO:0000256" key="4">
    <source>
        <dbReference type="ARBA" id="ARBA00022694"/>
    </source>
</evidence>
<dbReference type="Pfam" id="PF03942">
    <property type="entry name" value="DTW"/>
    <property type="match status" value="1"/>
</dbReference>
<feature type="domain" description="DTW" evidence="6">
    <location>
        <begin position="2"/>
        <end position="189"/>
    </location>
</feature>
<dbReference type="RefSeq" id="WP_106761174.1">
    <property type="nucleotide sequence ID" value="NZ_PXNP01000009.1"/>
</dbReference>
<dbReference type="AlphaFoldDB" id="A0A2T1KU50"/>
<protein>
    <recommendedName>
        <fullName evidence="1">tRNA-uridine aminocarboxypropyltransferase</fullName>
        <ecNumber evidence="1">2.5.1.25</ecNumber>
    </recommendedName>
</protein>
<evidence type="ECO:0000256" key="1">
    <source>
        <dbReference type="ARBA" id="ARBA00012386"/>
    </source>
</evidence>
<evidence type="ECO:0000256" key="2">
    <source>
        <dbReference type="ARBA" id="ARBA00022679"/>
    </source>
</evidence>
<dbReference type="EMBL" id="PXNP01000009">
    <property type="protein sequence ID" value="PSF13625.1"/>
    <property type="molecule type" value="Genomic_DNA"/>
</dbReference>
<evidence type="ECO:0000256" key="5">
    <source>
        <dbReference type="ARBA" id="ARBA00034489"/>
    </source>
</evidence>